<dbReference type="InterPro" id="IPR004358">
    <property type="entry name" value="Sig_transdc_His_kin-like_C"/>
</dbReference>
<keyword evidence="5 11" id="KW-0418">Kinase</keyword>
<feature type="region of interest" description="Disordered" evidence="8">
    <location>
        <begin position="849"/>
        <end position="869"/>
    </location>
</feature>
<dbReference type="SMART" id="SM00448">
    <property type="entry name" value="REC"/>
    <property type="match status" value="1"/>
</dbReference>
<keyword evidence="12" id="KW-1185">Reference proteome</keyword>
<dbReference type="SUPFAM" id="SSF47384">
    <property type="entry name" value="Homodimeric domain of signal transducing histidine kinase"/>
    <property type="match status" value="1"/>
</dbReference>
<dbReference type="InterPro" id="IPR011006">
    <property type="entry name" value="CheY-like_superfamily"/>
</dbReference>
<evidence type="ECO:0000256" key="1">
    <source>
        <dbReference type="ARBA" id="ARBA00000085"/>
    </source>
</evidence>
<dbReference type="Gene3D" id="1.20.120.160">
    <property type="entry name" value="HPT domain"/>
    <property type="match status" value="1"/>
</dbReference>
<dbReference type="Pfam" id="PF00072">
    <property type="entry name" value="Response_reg"/>
    <property type="match status" value="1"/>
</dbReference>
<evidence type="ECO:0000256" key="3">
    <source>
        <dbReference type="ARBA" id="ARBA00022553"/>
    </source>
</evidence>
<evidence type="ECO:0000259" key="10">
    <source>
        <dbReference type="PROSITE" id="PS50110"/>
    </source>
</evidence>
<dbReference type="AlphaFoldDB" id="A0A437QSB4"/>
<evidence type="ECO:0000256" key="2">
    <source>
        <dbReference type="ARBA" id="ARBA00012438"/>
    </source>
</evidence>
<evidence type="ECO:0000256" key="5">
    <source>
        <dbReference type="ARBA" id="ARBA00022777"/>
    </source>
</evidence>
<dbReference type="InterPro" id="IPR036097">
    <property type="entry name" value="HisK_dim/P_sf"/>
</dbReference>
<dbReference type="EC" id="2.7.13.3" evidence="2"/>
<dbReference type="OrthoDB" id="6379418at2"/>
<gene>
    <name evidence="11" type="ORF">EOE67_11025</name>
</gene>
<dbReference type="SMART" id="SM00388">
    <property type="entry name" value="HisKA"/>
    <property type="match status" value="1"/>
</dbReference>
<accession>A0A437QSB4</accession>
<feature type="domain" description="Histidine kinase" evidence="9">
    <location>
        <begin position="363"/>
        <end position="585"/>
    </location>
</feature>
<dbReference type="InterPro" id="IPR036890">
    <property type="entry name" value="HATPase_C_sf"/>
</dbReference>
<keyword evidence="6" id="KW-0902">Two-component regulatory system</keyword>
<dbReference type="PROSITE" id="PS50109">
    <property type="entry name" value="HIS_KIN"/>
    <property type="match status" value="1"/>
</dbReference>
<dbReference type="CDD" id="cd00082">
    <property type="entry name" value="HisKA"/>
    <property type="match status" value="1"/>
</dbReference>
<dbReference type="SUPFAM" id="SSF55874">
    <property type="entry name" value="ATPase domain of HSP90 chaperone/DNA topoisomerase II/histidine kinase"/>
    <property type="match status" value="1"/>
</dbReference>
<dbReference type="SUPFAM" id="SSF52172">
    <property type="entry name" value="CheY-like"/>
    <property type="match status" value="1"/>
</dbReference>
<dbReference type="Pfam" id="PF00512">
    <property type="entry name" value="HisKA"/>
    <property type="match status" value="1"/>
</dbReference>
<dbReference type="FunFam" id="3.30.565.10:FF:000010">
    <property type="entry name" value="Sensor histidine kinase RcsC"/>
    <property type="match status" value="1"/>
</dbReference>
<feature type="modified residue" description="4-aspartylphosphate" evidence="7">
    <location>
        <position position="773"/>
    </location>
</feature>
<dbReference type="PROSITE" id="PS50110">
    <property type="entry name" value="RESPONSE_REGULATORY"/>
    <property type="match status" value="1"/>
</dbReference>
<dbReference type="InterPro" id="IPR036641">
    <property type="entry name" value="HPT_dom_sf"/>
</dbReference>
<evidence type="ECO:0000259" key="9">
    <source>
        <dbReference type="PROSITE" id="PS50109"/>
    </source>
</evidence>
<keyword evidence="4" id="KW-0808">Transferase</keyword>
<protein>
    <recommendedName>
        <fullName evidence="2">histidine kinase</fullName>
        <ecNumber evidence="2">2.7.13.3</ecNumber>
    </recommendedName>
</protein>
<evidence type="ECO:0000256" key="8">
    <source>
        <dbReference type="SAM" id="MobiDB-lite"/>
    </source>
</evidence>
<dbReference type="Gene3D" id="3.30.565.10">
    <property type="entry name" value="Histidine kinase-like ATPase, C-terminal domain"/>
    <property type="match status" value="1"/>
</dbReference>
<dbReference type="Pfam" id="PF02518">
    <property type="entry name" value="HATPase_c"/>
    <property type="match status" value="1"/>
</dbReference>
<name>A0A437QSB4_9GAMM</name>
<organism evidence="11 12">
    <name type="scientific">Rheinheimera riviphila</name>
    <dbReference type="NCBI Taxonomy" id="1834037"/>
    <lineage>
        <taxon>Bacteria</taxon>
        <taxon>Pseudomonadati</taxon>
        <taxon>Pseudomonadota</taxon>
        <taxon>Gammaproteobacteria</taxon>
        <taxon>Chromatiales</taxon>
        <taxon>Chromatiaceae</taxon>
        <taxon>Rheinheimera</taxon>
    </lineage>
</organism>
<dbReference type="EMBL" id="SACS01000010">
    <property type="protein sequence ID" value="RVU37403.1"/>
    <property type="molecule type" value="Genomic_DNA"/>
</dbReference>
<proteinExistence type="predicted"/>
<dbReference type="CDD" id="cd16922">
    <property type="entry name" value="HATPase_EvgS-ArcB-TorS-like"/>
    <property type="match status" value="1"/>
</dbReference>
<dbReference type="PRINTS" id="PR00344">
    <property type="entry name" value="BCTRLSENSOR"/>
</dbReference>
<dbReference type="GO" id="GO:0000155">
    <property type="term" value="F:phosphorelay sensor kinase activity"/>
    <property type="evidence" value="ECO:0007669"/>
    <property type="project" value="InterPro"/>
</dbReference>
<evidence type="ECO:0000313" key="12">
    <source>
        <dbReference type="Proteomes" id="UP000283077"/>
    </source>
</evidence>
<feature type="compositionally biased region" description="Acidic residues" evidence="8">
    <location>
        <begin position="851"/>
        <end position="869"/>
    </location>
</feature>
<dbReference type="InterPro" id="IPR003661">
    <property type="entry name" value="HisK_dim/P_dom"/>
</dbReference>
<comment type="caution">
    <text evidence="11">The sequence shown here is derived from an EMBL/GenBank/DDBJ whole genome shotgun (WGS) entry which is preliminary data.</text>
</comment>
<keyword evidence="3 7" id="KW-0597">Phosphoprotein</keyword>
<dbReference type="PANTHER" id="PTHR43047:SF64">
    <property type="entry name" value="HISTIDINE KINASE CONTAINING CHEY-HOMOLOGOUS RECEIVER DOMAIN AND PAS DOMAIN-RELATED"/>
    <property type="match status" value="1"/>
</dbReference>
<dbReference type="PANTHER" id="PTHR43047">
    <property type="entry name" value="TWO-COMPONENT HISTIDINE PROTEIN KINASE"/>
    <property type="match status" value="1"/>
</dbReference>
<dbReference type="Gene3D" id="3.40.50.2300">
    <property type="match status" value="1"/>
</dbReference>
<sequence>MQRSEKRDFGMVTGILDFLRIMTTPCFVLNADGEMLGCSHSFNADPVLVLHQHELVNKAAEQLSYQHARMLPFELLQKKYMLSLMQIDNEQCRCWLVSCQPLRENTKMGNPLSAKASVSPAVTMTPTSLRTALVNNDQILQSDIAEFVAGREFSAQLRLLTQRYQLYDLEQQLTQAQPLQQSLELMIGEQRYLFVPQKIAGTGYLLIHQQQHSLKEPDLSALLQSLETLAGGIVIMDADGNIRYLSRQISLNFPYFADHATTTQTSELLARAVMYNCRDFNDRQVAVTLRWLRRQLKQHHKVRYNFQLLDGRSFQYRDYVQANGCRVGLISDDTTAKMLDQLLQHAATQTENANNQQLRLISTLSHEIRTPLNAIVGLIELLMADPVLGKHQYVATIDRTSRHLVQLLNDVLDLSKLESEQARLQLVETDLRRLCEDVLESFVAKAKLKGLKTEVYIDPAIHGFYLCDALRLRQVLQNLLSNSVKFTSGQHGVVRLDLKAEAEDQHKQQISFHVIDNGIGISAEQQKYIFDSFTQATPDIYYRFGGTGLGLSISAYICRLMGCTLQVQSQLDQGAHFYFETSLSRISSADWQLPHHLQLQPVFSNSKTLLALLSRYQCNLPFSTRFCSAEQMLQPTTNDQVRLLDLTDAAIIDKQLYLQQYELLPGSCFVINSTQAQKFRTESTRLLEMYPFRLAEWLQALQQQPPSMLPEQQFAVHTTKHQLRILLVDDHQENLFVLQQQLAALGYQADTASDAETAYNLCQLQHYQLLITDYQLSGWNGAELAYHLRSYERQYQLAPCQIWVLTGNNTLSCQHECDSSAVDLLLIKPCSLAVLEQQFARLNDRLAETQIETETESESETETESETDSYPECIVDIDRELTFSHDTLVNTDTIMMFTGPLEPQHLKTTLEQFRQYLCKQQTLLRRATEQQNRQLLMEIFHNIKSTSRYYGSDTLSLMAENNEYAAADPALLDLNAAELARFNHQLNEVIEKFIELEQSYEH</sequence>
<dbReference type="Proteomes" id="UP000283077">
    <property type="component" value="Unassembled WGS sequence"/>
</dbReference>
<comment type="catalytic activity">
    <reaction evidence="1">
        <text>ATP + protein L-histidine = ADP + protein N-phospho-L-histidine.</text>
        <dbReference type="EC" id="2.7.13.3"/>
    </reaction>
</comment>
<evidence type="ECO:0000256" key="6">
    <source>
        <dbReference type="ARBA" id="ARBA00023012"/>
    </source>
</evidence>
<dbReference type="SMART" id="SM00387">
    <property type="entry name" value="HATPase_c"/>
    <property type="match status" value="1"/>
</dbReference>
<dbReference type="SUPFAM" id="SSF47226">
    <property type="entry name" value="Histidine-containing phosphotransfer domain, HPT domain"/>
    <property type="match status" value="1"/>
</dbReference>
<dbReference type="InterPro" id="IPR005467">
    <property type="entry name" value="His_kinase_dom"/>
</dbReference>
<dbReference type="Gene3D" id="1.10.287.130">
    <property type="match status" value="1"/>
</dbReference>
<feature type="domain" description="Response regulatory" evidence="10">
    <location>
        <begin position="724"/>
        <end position="843"/>
    </location>
</feature>
<reference evidence="11 12" key="1">
    <citation type="submission" date="2019-01" db="EMBL/GenBank/DDBJ databases">
        <authorList>
            <person name="Chen W.-M."/>
        </authorList>
    </citation>
    <scope>NUCLEOTIDE SEQUENCE [LARGE SCALE GENOMIC DNA]</scope>
    <source>
        <strain evidence="11 12">KYPC3</strain>
    </source>
</reference>
<evidence type="ECO:0000313" key="11">
    <source>
        <dbReference type="EMBL" id="RVU37403.1"/>
    </source>
</evidence>
<dbReference type="InterPro" id="IPR001789">
    <property type="entry name" value="Sig_transdc_resp-reg_receiver"/>
</dbReference>
<evidence type="ECO:0000256" key="7">
    <source>
        <dbReference type="PROSITE-ProRule" id="PRU00169"/>
    </source>
</evidence>
<evidence type="ECO:0000256" key="4">
    <source>
        <dbReference type="ARBA" id="ARBA00022679"/>
    </source>
</evidence>
<dbReference type="InterPro" id="IPR003594">
    <property type="entry name" value="HATPase_dom"/>
</dbReference>
<dbReference type="CDD" id="cd17546">
    <property type="entry name" value="REC_hyHK_CKI1_RcsC-like"/>
    <property type="match status" value="1"/>
</dbReference>